<evidence type="ECO:0000256" key="7">
    <source>
        <dbReference type="ARBA" id="ARBA00023288"/>
    </source>
</evidence>
<feature type="transmembrane region" description="Helical" evidence="10">
    <location>
        <begin position="208"/>
        <end position="230"/>
    </location>
</feature>
<comment type="similarity">
    <text evidence="10">Belongs to the DHHC palmitoyltransferase family.</text>
</comment>
<keyword evidence="3 10" id="KW-0812">Transmembrane</keyword>
<keyword evidence="14" id="KW-1185">Reference proteome</keyword>
<evidence type="ECO:0000256" key="1">
    <source>
        <dbReference type="ARBA" id="ARBA00004141"/>
    </source>
</evidence>
<dbReference type="EMBL" id="KZ303496">
    <property type="protein sequence ID" value="PIA17159.1"/>
    <property type="molecule type" value="Genomic_DNA"/>
</dbReference>
<evidence type="ECO:0000256" key="5">
    <source>
        <dbReference type="ARBA" id="ARBA00023136"/>
    </source>
</evidence>
<feature type="compositionally biased region" description="Acidic residues" evidence="11">
    <location>
        <begin position="54"/>
        <end position="63"/>
    </location>
</feature>
<dbReference type="GO" id="GO:0006612">
    <property type="term" value="P:protein targeting to membrane"/>
    <property type="evidence" value="ECO:0007669"/>
    <property type="project" value="TreeGrafter"/>
</dbReference>
<feature type="transmembrane region" description="Helical" evidence="10">
    <location>
        <begin position="169"/>
        <end position="187"/>
    </location>
</feature>
<dbReference type="GO" id="GO:0019706">
    <property type="term" value="F:protein-cysteine S-palmitoyltransferase activity"/>
    <property type="evidence" value="ECO:0007669"/>
    <property type="project" value="UniProtKB-EC"/>
</dbReference>
<comment type="catalytic activity">
    <reaction evidence="9 10">
        <text>L-cysteinyl-[protein] + hexadecanoyl-CoA = S-hexadecanoyl-L-cysteinyl-[protein] + CoA</text>
        <dbReference type="Rhea" id="RHEA:36683"/>
        <dbReference type="Rhea" id="RHEA-COMP:10131"/>
        <dbReference type="Rhea" id="RHEA-COMP:11032"/>
        <dbReference type="ChEBI" id="CHEBI:29950"/>
        <dbReference type="ChEBI" id="CHEBI:57287"/>
        <dbReference type="ChEBI" id="CHEBI:57379"/>
        <dbReference type="ChEBI" id="CHEBI:74151"/>
        <dbReference type="EC" id="2.3.1.225"/>
    </reaction>
</comment>
<keyword evidence="8 10" id="KW-0012">Acyltransferase</keyword>
<dbReference type="OrthoDB" id="9909019at2759"/>
<feature type="domain" description="Palmitoyltransferase DHHC" evidence="12">
    <location>
        <begin position="262"/>
        <end position="405"/>
    </location>
</feature>
<evidence type="ECO:0000256" key="6">
    <source>
        <dbReference type="ARBA" id="ARBA00023139"/>
    </source>
</evidence>
<sequence>MEQQQQQQTNTIQADLVDTSRLKPKAARLLGLVSPESQQRRRQRKWRPLLQDCEDSLGESDDSGVEHGLVDQSQLLTPTSLRSEDSRSTEHQKPAPWVPDWQEPDDEYVEAMLQRRPLVYHSQSRRSDGDDLLTVWKQVAVLPQMSGVPSGATNAWQRRHGLHLPLDPLFILQWIVSLMLSGGYFALVRPLSTIALEHSAQRGAVARVVDGFGVVAIAMALMGNIITSLIDPQAPETAAAGIARNMYYQQKVGVPVIDPLTRICRVCCVAAKPDTRHCKRCGKCIAQIDHHCGYLNTCIGGRNYWWFFVTICFAFVGLTTVFAHAIYLVYVCGWQKTQFVALVQQFVGAPLLDNGDNQQPPTMSIVIMCVLAVYTVLSAIATGFVAMLLALHVRLCLLNTTTIEYEATKRRKKNMHFRADNEMIPMTSVNNQTSNEMLALEDGREASQHLSSLSFTSKVGLVSHKAAKALWNYIFRSIRQKSSYRKIDNHDHYMV</sequence>
<protein>
    <recommendedName>
        <fullName evidence="10">Palmitoyltransferase</fullName>
        <ecNumber evidence="10">2.3.1.225</ecNumber>
    </recommendedName>
</protein>
<keyword evidence="2 10" id="KW-0808">Transferase</keyword>
<evidence type="ECO:0000313" key="13">
    <source>
        <dbReference type="EMBL" id="PIA17159.1"/>
    </source>
</evidence>
<evidence type="ECO:0000256" key="3">
    <source>
        <dbReference type="ARBA" id="ARBA00022692"/>
    </source>
</evidence>
<feature type="compositionally biased region" description="Basic and acidic residues" evidence="11">
    <location>
        <begin position="82"/>
        <end position="93"/>
    </location>
</feature>
<evidence type="ECO:0000313" key="14">
    <source>
        <dbReference type="Proteomes" id="UP000242474"/>
    </source>
</evidence>
<dbReference type="InterPro" id="IPR039859">
    <property type="entry name" value="PFA4/ZDH16/20/ERF2-like"/>
</dbReference>
<keyword evidence="5 10" id="KW-0472">Membrane</keyword>
<organism evidence="13 14">
    <name type="scientific">Coemansia reversa (strain ATCC 12441 / NRRL 1564)</name>
    <dbReference type="NCBI Taxonomy" id="763665"/>
    <lineage>
        <taxon>Eukaryota</taxon>
        <taxon>Fungi</taxon>
        <taxon>Fungi incertae sedis</taxon>
        <taxon>Zoopagomycota</taxon>
        <taxon>Kickxellomycotina</taxon>
        <taxon>Kickxellomycetes</taxon>
        <taxon>Kickxellales</taxon>
        <taxon>Kickxellaceae</taxon>
        <taxon>Coemansia</taxon>
    </lineage>
</organism>
<keyword evidence="7" id="KW-0449">Lipoprotein</keyword>
<evidence type="ECO:0000256" key="2">
    <source>
        <dbReference type="ARBA" id="ARBA00022679"/>
    </source>
</evidence>
<dbReference type="EC" id="2.3.1.225" evidence="10"/>
<feature type="region of interest" description="Disordered" evidence="11">
    <location>
        <begin position="1"/>
        <end position="21"/>
    </location>
</feature>
<accession>A0A2G5BDR8</accession>
<dbReference type="GO" id="GO:0005794">
    <property type="term" value="C:Golgi apparatus"/>
    <property type="evidence" value="ECO:0007669"/>
    <property type="project" value="TreeGrafter"/>
</dbReference>
<evidence type="ECO:0000256" key="10">
    <source>
        <dbReference type="RuleBase" id="RU079119"/>
    </source>
</evidence>
<dbReference type="Proteomes" id="UP000242474">
    <property type="component" value="Unassembled WGS sequence"/>
</dbReference>
<proteinExistence type="inferred from homology"/>
<evidence type="ECO:0000256" key="11">
    <source>
        <dbReference type="SAM" id="MobiDB-lite"/>
    </source>
</evidence>
<dbReference type="GO" id="GO:0005783">
    <property type="term" value="C:endoplasmic reticulum"/>
    <property type="evidence" value="ECO:0007669"/>
    <property type="project" value="TreeGrafter"/>
</dbReference>
<feature type="compositionally biased region" description="Polar residues" evidence="11">
    <location>
        <begin position="71"/>
        <end position="81"/>
    </location>
</feature>
<evidence type="ECO:0000259" key="12">
    <source>
        <dbReference type="Pfam" id="PF01529"/>
    </source>
</evidence>
<dbReference type="PANTHER" id="PTHR22883">
    <property type="entry name" value="ZINC FINGER DHHC DOMAIN CONTAINING PROTEIN"/>
    <property type="match status" value="1"/>
</dbReference>
<dbReference type="InterPro" id="IPR001594">
    <property type="entry name" value="Palmitoyltrfase_DHHC"/>
</dbReference>
<feature type="transmembrane region" description="Helical" evidence="10">
    <location>
        <begin position="304"/>
        <end position="330"/>
    </location>
</feature>
<dbReference type="STRING" id="763665.A0A2G5BDR8"/>
<dbReference type="AlphaFoldDB" id="A0A2G5BDR8"/>
<evidence type="ECO:0000256" key="8">
    <source>
        <dbReference type="ARBA" id="ARBA00023315"/>
    </source>
</evidence>
<dbReference type="PROSITE" id="PS50216">
    <property type="entry name" value="DHHC"/>
    <property type="match status" value="1"/>
</dbReference>
<feature type="transmembrane region" description="Helical" evidence="10">
    <location>
        <begin position="365"/>
        <end position="391"/>
    </location>
</feature>
<feature type="region of interest" description="Disordered" evidence="11">
    <location>
        <begin position="54"/>
        <end position="101"/>
    </location>
</feature>
<dbReference type="Pfam" id="PF01529">
    <property type="entry name" value="DHHC"/>
    <property type="match status" value="1"/>
</dbReference>
<gene>
    <name evidence="13" type="ORF">COEREDRAFT_80846</name>
</gene>
<keyword evidence="6" id="KW-0564">Palmitate</keyword>
<comment type="domain">
    <text evidence="10">The DHHC domain is required for palmitoyltransferase activity.</text>
</comment>
<feature type="region of interest" description="Disordered" evidence="11">
    <location>
        <begin position="28"/>
        <end position="47"/>
    </location>
</feature>
<reference evidence="13 14" key="1">
    <citation type="journal article" date="2015" name="Genome Biol. Evol.">
        <title>Phylogenomic analyses indicate that early fungi evolved digesting cell walls of algal ancestors of land plants.</title>
        <authorList>
            <person name="Chang Y."/>
            <person name="Wang S."/>
            <person name="Sekimoto S."/>
            <person name="Aerts A.L."/>
            <person name="Choi C."/>
            <person name="Clum A."/>
            <person name="LaButti K.M."/>
            <person name="Lindquist E.A."/>
            <person name="Yee Ngan C."/>
            <person name="Ohm R.A."/>
            <person name="Salamov A.A."/>
            <person name="Grigoriev I.V."/>
            <person name="Spatafora J.W."/>
            <person name="Berbee M.L."/>
        </authorList>
    </citation>
    <scope>NUCLEOTIDE SEQUENCE [LARGE SCALE GENOMIC DNA]</scope>
    <source>
        <strain evidence="13 14">NRRL 1564</strain>
    </source>
</reference>
<name>A0A2G5BDR8_COERN</name>
<evidence type="ECO:0000256" key="4">
    <source>
        <dbReference type="ARBA" id="ARBA00022989"/>
    </source>
</evidence>
<keyword evidence="4 10" id="KW-1133">Transmembrane helix</keyword>
<evidence type="ECO:0000256" key="9">
    <source>
        <dbReference type="ARBA" id="ARBA00048048"/>
    </source>
</evidence>
<dbReference type="GO" id="GO:0016020">
    <property type="term" value="C:membrane"/>
    <property type="evidence" value="ECO:0007669"/>
    <property type="project" value="UniProtKB-SubCell"/>
</dbReference>
<comment type="subcellular location">
    <subcellularLocation>
        <location evidence="1">Membrane</location>
        <topology evidence="1">Multi-pass membrane protein</topology>
    </subcellularLocation>
</comment>